<dbReference type="PANTHER" id="PTHR43265">
    <property type="entry name" value="ESTERASE ESTD"/>
    <property type="match status" value="1"/>
</dbReference>
<feature type="transmembrane region" description="Helical" evidence="1">
    <location>
        <begin position="419"/>
        <end position="446"/>
    </location>
</feature>
<keyword evidence="4" id="KW-1185">Reference proteome</keyword>
<evidence type="ECO:0000313" key="4">
    <source>
        <dbReference type="Proteomes" id="UP000239895"/>
    </source>
</evidence>
<dbReference type="PANTHER" id="PTHR43265:SF1">
    <property type="entry name" value="ESTERASE ESTD"/>
    <property type="match status" value="1"/>
</dbReference>
<evidence type="ECO:0000256" key="2">
    <source>
        <dbReference type="SAM" id="SignalP"/>
    </source>
</evidence>
<keyword evidence="1" id="KW-0812">Transmembrane</keyword>
<feature type="chain" id="PRO_5047112450" evidence="2">
    <location>
        <begin position="24"/>
        <end position="529"/>
    </location>
</feature>
<dbReference type="RefSeq" id="WP_106268398.1">
    <property type="nucleotide sequence ID" value="NZ_PVTX01000008.1"/>
</dbReference>
<gene>
    <name evidence="3" type="ORF">BCL65_10841</name>
</gene>
<dbReference type="SUPFAM" id="SSF53474">
    <property type="entry name" value="alpha/beta-Hydrolases"/>
    <property type="match status" value="1"/>
</dbReference>
<reference evidence="3 4" key="1">
    <citation type="submission" date="2018-03" db="EMBL/GenBank/DDBJ databases">
        <title>Comparative analysis of microorganisms from saline springs in Andes Mountain Range, Colombia.</title>
        <authorList>
            <person name="Rubin E."/>
        </authorList>
    </citation>
    <scope>NUCLEOTIDE SEQUENCE [LARGE SCALE GENOMIC DNA]</scope>
    <source>
        <strain evidence="3 4">CG 23</strain>
    </source>
</reference>
<dbReference type="EMBL" id="PVTX01000008">
    <property type="protein sequence ID" value="PRZ05062.1"/>
    <property type="molecule type" value="Genomic_DNA"/>
</dbReference>
<dbReference type="Proteomes" id="UP000239895">
    <property type="component" value="Unassembled WGS sequence"/>
</dbReference>
<feature type="transmembrane region" description="Helical" evidence="1">
    <location>
        <begin position="372"/>
        <end position="398"/>
    </location>
</feature>
<keyword evidence="1" id="KW-0472">Membrane</keyword>
<keyword evidence="1" id="KW-1133">Transmembrane helix</keyword>
<evidence type="ECO:0000256" key="1">
    <source>
        <dbReference type="SAM" id="Phobius"/>
    </source>
</evidence>
<name>A0ABX5EC17_9MICO</name>
<sequence length="529" mass="54704">MVFRTIATSAALLVGLAVAGAVAGPQWHPQPVTEHVVPATQDTTIGGVDPAAVAAGEIGEVGDHEVLAEPVTIQLEGATIGGLLRRPLEADGSLMTGRPGVVFVHGAGTGKAVEAFARTAADLASAGVVTLVPDKRLDTYSLRERDYEAMALDYDRSVDLLRTVDGVDPARVGLYGESEGTWIVPVLQADDPTIAFTILTSAPVVPPREQAAFAADSYLRHTGVPDQVFRAIPRAVGMQFPGGGFTYADFDVRPWLAAQTAPVLVVYGTADASMPIEQGARIILTETGAAPGEAPVTVRYYAGADHGIRVREGTPEGATAPLHPDFVPDLAAWVQGQPGTADAAPQVAGATPEQLFLAVPVPQPRWWGNGDVVVAAVLGGTGLVLLALVAWGVVALVVPLVRRRRDGPAPPFAPGVGPALVALGAGAVATTGALAVYLLLVARLAFDYQRNDVIVQGGWVTVRLLGVLTAVAAAVLLQRVADVRSARRAGGDVVVARGVPAGIVLWCVVAGSVSLLLTLAYWGVYQLGI</sequence>
<accession>A0ABX5EC17</accession>
<keyword evidence="2" id="KW-0732">Signal</keyword>
<feature type="signal peptide" evidence="2">
    <location>
        <begin position="1"/>
        <end position="23"/>
    </location>
</feature>
<proteinExistence type="predicted"/>
<comment type="caution">
    <text evidence="3">The sequence shown here is derived from an EMBL/GenBank/DDBJ whole genome shotgun (WGS) entry which is preliminary data.</text>
</comment>
<dbReference type="Gene3D" id="3.40.50.1820">
    <property type="entry name" value="alpha/beta hydrolase"/>
    <property type="match status" value="1"/>
</dbReference>
<dbReference type="InterPro" id="IPR053145">
    <property type="entry name" value="AB_hydrolase_Est10"/>
</dbReference>
<dbReference type="InterPro" id="IPR029058">
    <property type="entry name" value="AB_hydrolase_fold"/>
</dbReference>
<evidence type="ECO:0000313" key="3">
    <source>
        <dbReference type="EMBL" id="PRZ05062.1"/>
    </source>
</evidence>
<feature type="transmembrane region" description="Helical" evidence="1">
    <location>
        <begin position="458"/>
        <end position="477"/>
    </location>
</feature>
<feature type="transmembrane region" description="Helical" evidence="1">
    <location>
        <begin position="498"/>
        <end position="524"/>
    </location>
</feature>
<organism evidence="3 4">
    <name type="scientific">Isoptericola halotolerans</name>
    <dbReference type="NCBI Taxonomy" id="300560"/>
    <lineage>
        <taxon>Bacteria</taxon>
        <taxon>Bacillati</taxon>
        <taxon>Actinomycetota</taxon>
        <taxon>Actinomycetes</taxon>
        <taxon>Micrococcales</taxon>
        <taxon>Promicromonosporaceae</taxon>
        <taxon>Isoptericola</taxon>
    </lineage>
</organism>
<protein>
    <submittedName>
        <fullName evidence="3">Uncharacterized protein</fullName>
    </submittedName>
</protein>